<evidence type="ECO:0000256" key="7">
    <source>
        <dbReference type="SAM" id="Phobius"/>
    </source>
</evidence>
<evidence type="ECO:0000256" key="1">
    <source>
        <dbReference type="ARBA" id="ARBA00004141"/>
    </source>
</evidence>
<dbReference type="Pfam" id="PF00083">
    <property type="entry name" value="Sugar_tr"/>
    <property type="match status" value="1"/>
</dbReference>
<evidence type="ECO:0000256" key="4">
    <source>
        <dbReference type="ARBA" id="ARBA00022989"/>
    </source>
</evidence>
<gene>
    <name evidence="8" type="ORF">WHR41_09431</name>
</gene>
<dbReference type="Proteomes" id="UP000803884">
    <property type="component" value="Unassembled WGS sequence"/>
</dbReference>
<dbReference type="Gene3D" id="1.20.1250.20">
    <property type="entry name" value="MFS general substrate transporter like domains"/>
    <property type="match status" value="1"/>
</dbReference>
<feature type="transmembrane region" description="Helical" evidence="7">
    <location>
        <begin position="20"/>
        <end position="42"/>
    </location>
</feature>
<protein>
    <submittedName>
        <fullName evidence="8">Uncharacterized protein</fullName>
    </submittedName>
</protein>
<dbReference type="GO" id="GO:0005886">
    <property type="term" value="C:plasma membrane"/>
    <property type="evidence" value="ECO:0007669"/>
    <property type="project" value="TreeGrafter"/>
</dbReference>
<comment type="subcellular location">
    <subcellularLocation>
        <location evidence="1">Membrane</location>
        <topology evidence="1">Multi-pass membrane protein</topology>
    </subcellularLocation>
</comment>
<proteinExistence type="predicted"/>
<dbReference type="PANTHER" id="PTHR48022">
    <property type="entry name" value="PLASTIDIC GLUCOSE TRANSPORTER 4"/>
    <property type="match status" value="1"/>
</dbReference>
<dbReference type="AlphaFoldDB" id="A0AB34KBK7"/>
<dbReference type="RefSeq" id="XP_069225016.1">
    <property type="nucleotide sequence ID" value="XM_069378034.1"/>
</dbReference>
<evidence type="ECO:0000256" key="5">
    <source>
        <dbReference type="ARBA" id="ARBA00023136"/>
    </source>
</evidence>
<evidence type="ECO:0000313" key="8">
    <source>
        <dbReference type="EMBL" id="KAL1581908.1"/>
    </source>
</evidence>
<evidence type="ECO:0000256" key="3">
    <source>
        <dbReference type="ARBA" id="ARBA00022692"/>
    </source>
</evidence>
<keyword evidence="2" id="KW-0813">Transport</keyword>
<dbReference type="GO" id="GO:0005351">
    <property type="term" value="F:carbohydrate:proton symporter activity"/>
    <property type="evidence" value="ECO:0007669"/>
    <property type="project" value="TreeGrafter"/>
</dbReference>
<dbReference type="InterPro" id="IPR050360">
    <property type="entry name" value="MFS_Sugar_Transporters"/>
</dbReference>
<dbReference type="GeneID" id="96010872"/>
<evidence type="ECO:0000256" key="2">
    <source>
        <dbReference type="ARBA" id="ARBA00022597"/>
    </source>
</evidence>
<comment type="caution">
    <text evidence="8">The sequence shown here is derived from an EMBL/GenBank/DDBJ whole genome shotgun (WGS) entry which is preliminary data.</text>
</comment>
<dbReference type="InterPro" id="IPR036259">
    <property type="entry name" value="MFS_trans_sf"/>
</dbReference>
<sequence>MIEGNFLIGFLTPFADSGISYGFGFVFFGTNLAAGIMVYFLLYETKSLALEQVDVMYSQKNLKPWHSSEWMPAGYIDRNKRVPETFERRCSPIGQSMGLQNMRKSREGSESPPPYLQA</sequence>
<reference evidence="8 9" key="1">
    <citation type="journal article" date="2020" name="Microbiol. Resour. Announc.">
        <title>Draft Genome Sequence of a Cladosporium Species Isolated from the Mesophotic Ascidian Didemnum maculosum.</title>
        <authorList>
            <person name="Gioti A."/>
            <person name="Siaperas R."/>
            <person name="Nikolaivits E."/>
            <person name="Le Goff G."/>
            <person name="Ouazzani J."/>
            <person name="Kotoulas G."/>
            <person name="Topakas E."/>
        </authorList>
    </citation>
    <scope>NUCLEOTIDE SEQUENCE [LARGE SCALE GENOMIC DNA]</scope>
    <source>
        <strain evidence="8 9">TM138-S3</strain>
    </source>
</reference>
<feature type="region of interest" description="Disordered" evidence="6">
    <location>
        <begin position="93"/>
        <end position="118"/>
    </location>
</feature>
<keyword evidence="2" id="KW-0762">Sugar transport</keyword>
<dbReference type="InterPro" id="IPR005828">
    <property type="entry name" value="MFS_sugar_transport-like"/>
</dbReference>
<keyword evidence="5 7" id="KW-0472">Membrane</keyword>
<evidence type="ECO:0000256" key="6">
    <source>
        <dbReference type="SAM" id="MobiDB-lite"/>
    </source>
</evidence>
<organism evidence="8 9">
    <name type="scientific">Cladosporium halotolerans</name>
    <dbReference type="NCBI Taxonomy" id="1052096"/>
    <lineage>
        <taxon>Eukaryota</taxon>
        <taxon>Fungi</taxon>
        <taxon>Dikarya</taxon>
        <taxon>Ascomycota</taxon>
        <taxon>Pezizomycotina</taxon>
        <taxon>Dothideomycetes</taxon>
        <taxon>Dothideomycetidae</taxon>
        <taxon>Cladosporiales</taxon>
        <taxon>Cladosporiaceae</taxon>
        <taxon>Cladosporium</taxon>
    </lineage>
</organism>
<keyword evidence="4 7" id="KW-1133">Transmembrane helix</keyword>
<accession>A0AB34KBK7</accession>
<dbReference type="PANTHER" id="PTHR48022:SF75">
    <property type="entry name" value="GALACTOSE TRANSPORTER-RELATED"/>
    <property type="match status" value="1"/>
</dbReference>
<keyword evidence="3 7" id="KW-0812">Transmembrane</keyword>
<name>A0AB34KBK7_9PEZI</name>
<evidence type="ECO:0000313" key="9">
    <source>
        <dbReference type="Proteomes" id="UP000803884"/>
    </source>
</evidence>
<dbReference type="EMBL" id="JAAQHG020000101">
    <property type="protein sequence ID" value="KAL1581908.1"/>
    <property type="molecule type" value="Genomic_DNA"/>
</dbReference>
<keyword evidence="9" id="KW-1185">Reference proteome</keyword>